<dbReference type="InterPro" id="IPR009309">
    <property type="entry name" value="IreB"/>
</dbReference>
<organism evidence="3 4">
    <name type="scientific">Cuneatibacter caecimuris</name>
    <dbReference type="NCBI Taxonomy" id="1796618"/>
    <lineage>
        <taxon>Bacteria</taxon>
        <taxon>Bacillati</taxon>
        <taxon>Bacillota</taxon>
        <taxon>Clostridia</taxon>
        <taxon>Lachnospirales</taxon>
        <taxon>Lachnospiraceae</taxon>
        <taxon>Cuneatibacter</taxon>
    </lineage>
</organism>
<evidence type="ECO:0000313" key="4">
    <source>
        <dbReference type="Proteomes" id="UP000292927"/>
    </source>
</evidence>
<dbReference type="AlphaFoldDB" id="A0A4Q7PQP9"/>
<dbReference type="RefSeq" id="WP_130433200.1">
    <property type="nucleotide sequence ID" value="NZ_SGXF01000001.1"/>
</dbReference>
<comment type="similarity">
    <text evidence="1 2">Belongs to the UPF0297 family.</text>
</comment>
<reference evidence="3 4" key="1">
    <citation type="submission" date="2019-02" db="EMBL/GenBank/DDBJ databases">
        <title>Genomic Encyclopedia of Type Strains, Phase IV (KMG-IV): sequencing the most valuable type-strain genomes for metagenomic binning, comparative biology and taxonomic classification.</title>
        <authorList>
            <person name="Goeker M."/>
        </authorList>
    </citation>
    <scope>NUCLEOTIDE SEQUENCE [LARGE SCALE GENOMIC DNA]</scope>
    <source>
        <strain evidence="3 4">DSM 29486</strain>
    </source>
</reference>
<comment type="caution">
    <text evidence="3">The sequence shown here is derived from an EMBL/GenBank/DDBJ whole genome shotgun (WGS) entry which is preliminary data.</text>
</comment>
<protein>
    <recommendedName>
        <fullName evidence="2">UPF0297 protein EV209_0768</fullName>
    </recommendedName>
</protein>
<gene>
    <name evidence="3" type="ORF">EV209_0768</name>
</gene>
<dbReference type="HAMAP" id="MF_01507">
    <property type="entry name" value="UPF0297"/>
    <property type="match status" value="1"/>
</dbReference>
<dbReference type="Pfam" id="PF06135">
    <property type="entry name" value="IreB"/>
    <property type="match status" value="1"/>
</dbReference>
<evidence type="ECO:0000313" key="3">
    <source>
        <dbReference type="EMBL" id="RZT02646.1"/>
    </source>
</evidence>
<dbReference type="NCBIfam" id="NF003997">
    <property type="entry name" value="PRK05473.1"/>
    <property type="match status" value="1"/>
</dbReference>
<evidence type="ECO:0000256" key="1">
    <source>
        <dbReference type="ARBA" id="ARBA00010888"/>
    </source>
</evidence>
<dbReference type="PANTHER" id="PTHR40067">
    <property type="entry name" value="UPF0297 PROTEIN YRZL"/>
    <property type="match status" value="1"/>
</dbReference>
<dbReference type="EMBL" id="SGXF01000001">
    <property type="protein sequence ID" value="RZT02646.1"/>
    <property type="molecule type" value="Genomic_DNA"/>
</dbReference>
<accession>A0A4Q7PQP9</accession>
<dbReference type="OrthoDB" id="9796303at2"/>
<name>A0A4Q7PQP9_9FIRM</name>
<evidence type="ECO:0000256" key="2">
    <source>
        <dbReference type="HAMAP-Rule" id="MF_01507"/>
    </source>
</evidence>
<proteinExistence type="inferred from homology"/>
<dbReference type="PIRSF" id="PIRSF037258">
    <property type="entry name" value="DUF965_bac"/>
    <property type="match status" value="1"/>
</dbReference>
<dbReference type="Proteomes" id="UP000292927">
    <property type="component" value="Unassembled WGS sequence"/>
</dbReference>
<keyword evidence="4" id="KW-1185">Reference proteome</keyword>
<sequence length="87" mass="10072">MENLTQTQFFRPELEKQADVSEVLSQVYAALKEKGYNPISQIVGYIMSGDPTYITSYNSARSLIMKVERDEILEELLKNYVAYKLEK</sequence>
<dbReference type="PANTHER" id="PTHR40067:SF1">
    <property type="entry name" value="UPF0297 PROTEIN YRZL"/>
    <property type="match status" value="1"/>
</dbReference>